<dbReference type="OrthoDB" id="4356994at2759"/>
<dbReference type="SMART" id="SM00066">
    <property type="entry name" value="GAL4"/>
    <property type="match status" value="1"/>
</dbReference>
<dbReference type="Proteomes" id="UP000777438">
    <property type="component" value="Unassembled WGS sequence"/>
</dbReference>
<dbReference type="Pfam" id="PF00172">
    <property type="entry name" value="Zn_clus"/>
    <property type="match status" value="1"/>
</dbReference>
<dbReference type="PROSITE" id="PS50048">
    <property type="entry name" value="ZN2_CY6_FUNGAL_2"/>
    <property type="match status" value="1"/>
</dbReference>
<keyword evidence="2" id="KW-0539">Nucleus</keyword>
<name>A0A9P8WAJ5_9HYPO</name>
<dbReference type="SUPFAM" id="SSF57701">
    <property type="entry name" value="Zn2/Cys6 DNA-binding domain"/>
    <property type="match status" value="1"/>
</dbReference>
<dbReference type="Pfam" id="PF04082">
    <property type="entry name" value="Fungal_trans"/>
    <property type="match status" value="1"/>
</dbReference>
<dbReference type="GO" id="GO:0008270">
    <property type="term" value="F:zinc ion binding"/>
    <property type="evidence" value="ECO:0007669"/>
    <property type="project" value="InterPro"/>
</dbReference>
<feature type="region of interest" description="Disordered" evidence="3">
    <location>
        <begin position="1"/>
        <end position="33"/>
    </location>
</feature>
<dbReference type="InterPro" id="IPR036864">
    <property type="entry name" value="Zn2-C6_fun-type_DNA-bd_sf"/>
</dbReference>
<dbReference type="AlphaFoldDB" id="A0A9P8WAJ5"/>
<evidence type="ECO:0000256" key="2">
    <source>
        <dbReference type="ARBA" id="ARBA00023242"/>
    </source>
</evidence>
<dbReference type="GO" id="GO:0006351">
    <property type="term" value="P:DNA-templated transcription"/>
    <property type="evidence" value="ECO:0007669"/>
    <property type="project" value="InterPro"/>
</dbReference>
<feature type="domain" description="Zn(2)-C6 fungal-type" evidence="4">
    <location>
        <begin position="42"/>
        <end position="72"/>
    </location>
</feature>
<dbReference type="PROSITE" id="PS00463">
    <property type="entry name" value="ZN2_CY6_FUNGAL_1"/>
    <property type="match status" value="1"/>
</dbReference>
<dbReference type="CDD" id="cd00067">
    <property type="entry name" value="GAL4"/>
    <property type="match status" value="1"/>
</dbReference>
<organism evidence="5 6">
    <name type="scientific">Thelonectria olida</name>
    <dbReference type="NCBI Taxonomy" id="1576542"/>
    <lineage>
        <taxon>Eukaryota</taxon>
        <taxon>Fungi</taxon>
        <taxon>Dikarya</taxon>
        <taxon>Ascomycota</taxon>
        <taxon>Pezizomycotina</taxon>
        <taxon>Sordariomycetes</taxon>
        <taxon>Hypocreomycetidae</taxon>
        <taxon>Hypocreales</taxon>
        <taxon>Nectriaceae</taxon>
        <taxon>Thelonectria</taxon>
    </lineage>
</organism>
<evidence type="ECO:0000259" key="4">
    <source>
        <dbReference type="PROSITE" id="PS50048"/>
    </source>
</evidence>
<evidence type="ECO:0000313" key="5">
    <source>
        <dbReference type="EMBL" id="KAH6892442.1"/>
    </source>
</evidence>
<evidence type="ECO:0000256" key="1">
    <source>
        <dbReference type="ARBA" id="ARBA00022723"/>
    </source>
</evidence>
<comment type="caution">
    <text evidence="5">The sequence shown here is derived from an EMBL/GenBank/DDBJ whole genome shotgun (WGS) entry which is preliminary data.</text>
</comment>
<evidence type="ECO:0000256" key="3">
    <source>
        <dbReference type="SAM" id="MobiDB-lite"/>
    </source>
</evidence>
<reference evidence="5 6" key="1">
    <citation type="journal article" date="2021" name="Nat. Commun.">
        <title>Genetic determinants of endophytism in the Arabidopsis root mycobiome.</title>
        <authorList>
            <person name="Mesny F."/>
            <person name="Miyauchi S."/>
            <person name="Thiergart T."/>
            <person name="Pickel B."/>
            <person name="Atanasova L."/>
            <person name="Karlsson M."/>
            <person name="Huettel B."/>
            <person name="Barry K.W."/>
            <person name="Haridas S."/>
            <person name="Chen C."/>
            <person name="Bauer D."/>
            <person name="Andreopoulos W."/>
            <person name="Pangilinan J."/>
            <person name="LaButti K."/>
            <person name="Riley R."/>
            <person name="Lipzen A."/>
            <person name="Clum A."/>
            <person name="Drula E."/>
            <person name="Henrissat B."/>
            <person name="Kohler A."/>
            <person name="Grigoriev I.V."/>
            <person name="Martin F.M."/>
            <person name="Hacquard S."/>
        </authorList>
    </citation>
    <scope>NUCLEOTIDE SEQUENCE [LARGE SCALE GENOMIC DNA]</scope>
    <source>
        <strain evidence="5 6">MPI-CAGE-CH-0241</strain>
    </source>
</reference>
<dbReference type="Gene3D" id="4.10.240.10">
    <property type="entry name" value="Zn(2)-C6 fungal-type DNA-binding domain"/>
    <property type="match status" value="1"/>
</dbReference>
<dbReference type="EMBL" id="JAGPYM010000007">
    <property type="protein sequence ID" value="KAH6892442.1"/>
    <property type="molecule type" value="Genomic_DNA"/>
</dbReference>
<sequence>MSSSSPKEAQPPAQDDEQERRPGKRPAARGTAFYPRKRANTACQVCRARKTKCDNRKPSCSYCLSVGATCIQSPVDLSSFDPASLKILERLDDLEKLMKEAQDNRLVHAPSAGNLQKSPGSHGDCVAGDPPEAEDIPLRSILPEKLDSLLQWSIFPGLSEPQFPVYSPSGPMNLSTPKSNALGALLDIESHAINTLLDNFFIHVHCKNPIFQEMATRRLVTTTILEGIDWSPNSCLSLLICALGSIATPLGPSLGTRPDTTAYADSQSYFHAAQRRIGLLLCSSDIIGAQCLFLSGVYMMCTFQPFLAWRFFSQALAACQNLPFLKRAHSYILTDPAFSADLLTLQAEETQEQAVYWSAWKSEREMRGDLALPDFNMPHSTSVLYPPFFPTPPQSMESTQTTGSERQRTSWLFYLAEISLRRLSSRVCNEILQLHRNSGSNLVFLNELALLMPEYEAQAQQWADSLPTELSMQKDPQKDDVCIFVLRGHFVNFFETIYWPFVMAHLEGLESGNLSVVPGRQYVEKGLHYHVERVSVNEPGFLHRHHGTWPMIRCCIRSAVVLLGAGLLGSTMPRGWQEATYQVVQLLNMWEDEIPELRGRKEFLQQTLMSIEN</sequence>
<evidence type="ECO:0000313" key="6">
    <source>
        <dbReference type="Proteomes" id="UP000777438"/>
    </source>
</evidence>
<dbReference type="InterPro" id="IPR001138">
    <property type="entry name" value="Zn2Cys6_DnaBD"/>
</dbReference>
<dbReference type="InterPro" id="IPR007219">
    <property type="entry name" value="XnlR_reg_dom"/>
</dbReference>
<dbReference type="PANTHER" id="PTHR47785:SF7">
    <property type="entry name" value="ZN(II)2CYS6 TRANSCRIPTION FACTOR (EUROFUNG)"/>
    <property type="match status" value="1"/>
</dbReference>
<dbReference type="GO" id="GO:0000981">
    <property type="term" value="F:DNA-binding transcription factor activity, RNA polymerase II-specific"/>
    <property type="evidence" value="ECO:0007669"/>
    <property type="project" value="InterPro"/>
</dbReference>
<gene>
    <name evidence="5" type="ORF">B0T10DRAFT_483795</name>
</gene>
<dbReference type="CDD" id="cd12148">
    <property type="entry name" value="fungal_TF_MHR"/>
    <property type="match status" value="1"/>
</dbReference>
<proteinExistence type="predicted"/>
<keyword evidence="6" id="KW-1185">Reference proteome</keyword>
<dbReference type="GO" id="GO:0003677">
    <property type="term" value="F:DNA binding"/>
    <property type="evidence" value="ECO:0007669"/>
    <property type="project" value="InterPro"/>
</dbReference>
<dbReference type="InterPro" id="IPR053181">
    <property type="entry name" value="EcdB-like_regulator"/>
</dbReference>
<accession>A0A9P8WAJ5</accession>
<dbReference type="PANTHER" id="PTHR47785">
    <property type="entry name" value="ZN(II)2CYS6 TRANSCRIPTION FACTOR (EUROFUNG)-RELATED-RELATED"/>
    <property type="match status" value="1"/>
</dbReference>
<protein>
    <recommendedName>
        <fullName evidence="4">Zn(2)-C6 fungal-type domain-containing protein</fullName>
    </recommendedName>
</protein>
<keyword evidence="1" id="KW-0479">Metal-binding</keyword>